<proteinExistence type="predicted"/>
<name>A0AAI9FSP4_STEMA</name>
<evidence type="ECO:0000313" key="2">
    <source>
        <dbReference type="EMBL" id="EKT4092693.1"/>
    </source>
</evidence>
<dbReference type="Proteomes" id="UP001218208">
    <property type="component" value="Unassembled WGS sequence"/>
</dbReference>
<feature type="region of interest" description="Disordered" evidence="1">
    <location>
        <begin position="43"/>
        <end position="72"/>
    </location>
</feature>
<organism evidence="2 3">
    <name type="scientific">Stenotrophomonas maltophilia</name>
    <name type="common">Pseudomonas maltophilia</name>
    <name type="synonym">Xanthomonas maltophilia</name>
    <dbReference type="NCBI Taxonomy" id="40324"/>
    <lineage>
        <taxon>Bacteria</taxon>
        <taxon>Pseudomonadati</taxon>
        <taxon>Pseudomonadota</taxon>
        <taxon>Gammaproteobacteria</taxon>
        <taxon>Lysobacterales</taxon>
        <taxon>Lysobacteraceae</taxon>
        <taxon>Stenotrophomonas</taxon>
        <taxon>Stenotrophomonas maltophilia group</taxon>
    </lineage>
</organism>
<dbReference type="AlphaFoldDB" id="A0AAI9FSP4"/>
<protein>
    <submittedName>
        <fullName evidence="2">Uncharacterized protein</fullName>
    </submittedName>
</protein>
<sequence length="132" mass="13312">MKYIAMKGFNDPSAEGGYQKRGQPWTGPDTRAKELQLLGLIGPAEAEGKAAPPPSNKMAPAAANKGAPAAPEPGAALVRQKAADAITAIAAVTDLALLDAALKAETAKGDKARATVIEAIETAIKAATPAQA</sequence>
<feature type="compositionally biased region" description="Low complexity" evidence="1">
    <location>
        <begin position="59"/>
        <end position="72"/>
    </location>
</feature>
<reference evidence="2" key="1">
    <citation type="submission" date="2022-07" db="EMBL/GenBank/DDBJ databases">
        <authorList>
            <consortium name="DAFM: The Division of Animal and Food Microbiology"/>
        </authorList>
    </citation>
    <scope>NUCLEOTIDE SEQUENCE</scope>
    <source>
        <strain evidence="2">19MO01SH01-2</strain>
    </source>
</reference>
<accession>A0AAI9FSP4</accession>
<comment type="caution">
    <text evidence="2">The sequence shown here is derived from an EMBL/GenBank/DDBJ whole genome shotgun (WGS) entry which is preliminary data.</text>
</comment>
<dbReference type="EMBL" id="ABLOJW010000010">
    <property type="protein sequence ID" value="EKT4092693.1"/>
    <property type="molecule type" value="Genomic_DNA"/>
</dbReference>
<evidence type="ECO:0000313" key="3">
    <source>
        <dbReference type="Proteomes" id="UP001218208"/>
    </source>
</evidence>
<evidence type="ECO:0000256" key="1">
    <source>
        <dbReference type="SAM" id="MobiDB-lite"/>
    </source>
</evidence>
<gene>
    <name evidence="2" type="ORF">QEG23_002213</name>
</gene>